<dbReference type="InterPro" id="IPR002541">
    <property type="entry name" value="Cyt_c_assembly"/>
</dbReference>
<sequence>MQETLFFRFHELILLVYLISIFCYFYDFITKNHRIRQVGFITLGIVWVLQTISLSIYINMYRHALLGNIFDVLFVLTWLIISISIVISVIKQLNISIFLFNLIGFILLALTTYQPIQGQAEGEQLRLINELLFVHIGLAIVSYALFAFAFVNAILYLIQYNNLKRKQFNQVYFRIASVATLEKTVFYSSLIGFVMLILSIVLGVQWGLNTLGNPIFIDSKVILSLIILLLYGCYIILRIYKVLTKHKLIYLNIALFCLCMINLLFASHVSSFHHLVG</sequence>
<comment type="caution">
    <text evidence="7">The sequence shown here is derived from an EMBL/GenBank/DDBJ whole genome shotgun (WGS) entry which is preliminary data.</text>
</comment>
<evidence type="ECO:0000256" key="4">
    <source>
        <dbReference type="ARBA" id="ARBA00023136"/>
    </source>
</evidence>
<gene>
    <name evidence="7" type="ORF">CD158_03805</name>
</gene>
<feature type="transmembrane region" description="Helical" evidence="5">
    <location>
        <begin position="136"/>
        <end position="158"/>
    </location>
</feature>
<dbReference type="GO" id="GO:0017004">
    <property type="term" value="P:cytochrome complex assembly"/>
    <property type="evidence" value="ECO:0007669"/>
    <property type="project" value="InterPro"/>
</dbReference>
<dbReference type="Proteomes" id="UP000242470">
    <property type="component" value="Unassembled WGS sequence"/>
</dbReference>
<feature type="transmembrane region" description="Helical" evidence="5">
    <location>
        <begin position="220"/>
        <end position="237"/>
    </location>
</feature>
<feature type="domain" description="Cytochrome c assembly protein" evidence="6">
    <location>
        <begin position="67"/>
        <end position="270"/>
    </location>
</feature>
<feature type="transmembrane region" description="Helical" evidence="5">
    <location>
        <begin position="38"/>
        <end position="58"/>
    </location>
</feature>
<dbReference type="InterPro" id="IPR045062">
    <property type="entry name" value="Cyt_c_biogenesis_CcsA/CcmC"/>
</dbReference>
<evidence type="ECO:0000256" key="1">
    <source>
        <dbReference type="ARBA" id="ARBA00004141"/>
    </source>
</evidence>
<evidence type="ECO:0000313" key="8">
    <source>
        <dbReference type="Proteomes" id="UP000242470"/>
    </source>
</evidence>
<protein>
    <submittedName>
        <fullName evidence="7">Cytochrome C assembly protein</fullName>
    </submittedName>
</protein>
<dbReference type="PANTHER" id="PTHR30071">
    <property type="entry name" value="HEME EXPORTER PROTEIN C"/>
    <property type="match status" value="1"/>
</dbReference>
<keyword evidence="4 5" id="KW-0472">Membrane</keyword>
<keyword evidence="2 5" id="KW-0812">Transmembrane</keyword>
<dbReference type="RefSeq" id="WP_059107188.1">
    <property type="nucleotide sequence ID" value="NZ_AP024589.1"/>
</dbReference>
<accession>A0AAP8PPJ0</accession>
<feature type="transmembrane region" description="Helical" evidence="5">
    <location>
        <begin position="64"/>
        <end position="90"/>
    </location>
</feature>
<evidence type="ECO:0000256" key="5">
    <source>
        <dbReference type="SAM" id="Phobius"/>
    </source>
</evidence>
<dbReference type="Pfam" id="PF01578">
    <property type="entry name" value="Cytochrom_C_asm"/>
    <property type="match status" value="1"/>
</dbReference>
<dbReference type="AlphaFoldDB" id="A0AAP8PPJ0"/>
<dbReference type="PANTHER" id="PTHR30071:SF15">
    <property type="entry name" value="PROTEIN HEMX"/>
    <property type="match status" value="1"/>
</dbReference>
<dbReference type="GO" id="GO:0020037">
    <property type="term" value="F:heme binding"/>
    <property type="evidence" value="ECO:0007669"/>
    <property type="project" value="InterPro"/>
</dbReference>
<dbReference type="EMBL" id="PPQW01000019">
    <property type="protein sequence ID" value="PNZ68232.1"/>
    <property type="molecule type" value="Genomic_DNA"/>
</dbReference>
<feature type="transmembrane region" description="Helical" evidence="5">
    <location>
        <begin position="6"/>
        <end position="26"/>
    </location>
</feature>
<evidence type="ECO:0000259" key="6">
    <source>
        <dbReference type="Pfam" id="PF01578"/>
    </source>
</evidence>
<feature type="transmembrane region" description="Helical" evidence="5">
    <location>
        <begin position="249"/>
        <end position="269"/>
    </location>
</feature>
<evidence type="ECO:0000256" key="2">
    <source>
        <dbReference type="ARBA" id="ARBA00022692"/>
    </source>
</evidence>
<reference evidence="7 8" key="1">
    <citation type="submission" date="2017-08" db="EMBL/GenBank/DDBJ databases">
        <title>Draft genome sequences of 64 type strains of genus Staph aureus.</title>
        <authorList>
            <person name="Cole K."/>
            <person name="Golubchik T."/>
            <person name="Russell J."/>
            <person name="Foster D."/>
            <person name="Llewelyn M."/>
            <person name="Wilson D."/>
            <person name="Crook D."/>
            <person name="Paul J."/>
        </authorList>
    </citation>
    <scope>NUCLEOTIDE SEQUENCE [LARGE SCALE GENOMIC DNA]</scope>
    <source>
        <strain evidence="7 8">NCTC 12101</strain>
    </source>
</reference>
<feature type="transmembrane region" description="Helical" evidence="5">
    <location>
        <begin position="184"/>
        <end position="208"/>
    </location>
</feature>
<keyword evidence="3 5" id="KW-1133">Transmembrane helix</keyword>
<feature type="transmembrane region" description="Helical" evidence="5">
    <location>
        <begin position="97"/>
        <end position="116"/>
    </location>
</feature>
<name>A0AAP8PPJ0_9STAP</name>
<evidence type="ECO:0000256" key="3">
    <source>
        <dbReference type="ARBA" id="ARBA00022989"/>
    </source>
</evidence>
<proteinExistence type="predicted"/>
<dbReference type="GO" id="GO:0005886">
    <property type="term" value="C:plasma membrane"/>
    <property type="evidence" value="ECO:0007669"/>
    <property type="project" value="TreeGrafter"/>
</dbReference>
<dbReference type="GeneID" id="64982045"/>
<organism evidence="7 8">
    <name type="scientific">Staphylococcus auricularis</name>
    <dbReference type="NCBI Taxonomy" id="29379"/>
    <lineage>
        <taxon>Bacteria</taxon>
        <taxon>Bacillati</taxon>
        <taxon>Bacillota</taxon>
        <taxon>Bacilli</taxon>
        <taxon>Bacillales</taxon>
        <taxon>Staphylococcaceae</taxon>
        <taxon>Staphylococcus</taxon>
    </lineage>
</organism>
<comment type="subcellular location">
    <subcellularLocation>
        <location evidence="1">Membrane</location>
        <topology evidence="1">Multi-pass membrane protein</topology>
    </subcellularLocation>
</comment>
<evidence type="ECO:0000313" key="7">
    <source>
        <dbReference type="EMBL" id="PNZ68232.1"/>
    </source>
</evidence>